<dbReference type="EMBL" id="BACD03000036">
    <property type="protein sequence ID" value="GAO50768.1"/>
    <property type="molecule type" value="Genomic_DNA"/>
</dbReference>
<reference evidence="1 2" key="2">
    <citation type="journal article" date="2014" name="J. Gen. Appl. Microbiol.">
        <title>The early diverging ascomycetous budding yeast Saitoella complicata has three histone deacetylases belonging to the Clr6, Hos2, and Rpd3 lineages.</title>
        <authorList>
            <person name="Nishida H."/>
            <person name="Matsumoto T."/>
            <person name="Kondo S."/>
            <person name="Hamamoto M."/>
            <person name="Yoshikawa H."/>
        </authorList>
    </citation>
    <scope>NUCLEOTIDE SEQUENCE [LARGE SCALE GENOMIC DNA]</scope>
    <source>
        <strain evidence="1 2">NRRL Y-17804</strain>
    </source>
</reference>
<proteinExistence type="predicted"/>
<accession>A0A0E9NLT8</accession>
<evidence type="ECO:0000313" key="2">
    <source>
        <dbReference type="Proteomes" id="UP000033140"/>
    </source>
</evidence>
<name>A0A0E9NLT8_SAICN</name>
<organism evidence="1 2">
    <name type="scientific">Saitoella complicata (strain BCRC 22490 / CBS 7301 / JCM 7358 / NBRC 10748 / NRRL Y-17804)</name>
    <dbReference type="NCBI Taxonomy" id="698492"/>
    <lineage>
        <taxon>Eukaryota</taxon>
        <taxon>Fungi</taxon>
        <taxon>Dikarya</taxon>
        <taxon>Ascomycota</taxon>
        <taxon>Taphrinomycotina</taxon>
        <taxon>Taphrinomycotina incertae sedis</taxon>
        <taxon>Saitoella</taxon>
    </lineage>
</organism>
<protein>
    <submittedName>
        <fullName evidence="1">Uncharacterized protein</fullName>
    </submittedName>
</protein>
<dbReference type="Proteomes" id="UP000033140">
    <property type="component" value="Unassembled WGS sequence"/>
</dbReference>
<evidence type="ECO:0000313" key="1">
    <source>
        <dbReference type="EMBL" id="GAO50768.1"/>
    </source>
</evidence>
<dbReference type="AlphaFoldDB" id="A0A0E9NLT8"/>
<sequence length="127" mass="14279">MCPYELFIPASFPSSQPTIRTSPYFTITLHPFSASTYDQDSTGPTATEDLPAYLDDAPPHYYSLLAASVGVFRDENGEAPLGSEEERAARRERMRNRVRERAMEERGRVRTPTWEDATGLEVGCVVF</sequence>
<reference evidence="1 2" key="1">
    <citation type="journal article" date="2011" name="J. Gen. Appl. Microbiol.">
        <title>Draft genome sequencing of the enigmatic yeast Saitoella complicata.</title>
        <authorList>
            <person name="Nishida H."/>
            <person name="Hamamoto M."/>
            <person name="Sugiyama J."/>
        </authorList>
    </citation>
    <scope>NUCLEOTIDE SEQUENCE [LARGE SCALE GENOMIC DNA]</scope>
    <source>
        <strain evidence="1 2">NRRL Y-17804</strain>
    </source>
</reference>
<gene>
    <name evidence="1" type="ORF">G7K_4889-t1</name>
</gene>
<keyword evidence="2" id="KW-1185">Reference proteome</keyword>
<reference evidence="1 2" key="3">
    <citation type="journal article" date="2015" name="Genome Announc.">
        <title>Draft Genome Sequence of the Archiascomycetous Yeast Saitoella complicata.</title>
        <authorList>
            <person name="Yamauchi K."/>
            <person name="Kondo S."/>
            <person name="Hamamoto M."/>
            <person name="Takahashi Y."/>
            <person name="Ogura Y."/>
            <person name="Hayashi T."/>
            <person name="Nishida H."/>
        </authorList>
    </citation>
    <scope>NUCLEOTIDE SEQUENCE [LARGE SCALE GENOMIC DNA]</scope>
    <source>
        <strain evidence="1 2">NRRL Y-17804</strain>
    </source>
</reference>
<comment type="caution">
    <text evidence="1">The sequence shown here is derived from an EMBL/GenBank/DDBJ whole genome shotgun (WGS) entry which is preliminary data.</text>
</comment>